<protein>
    <recommendedName>
        <fullName evidence="5">Lipoprotein</fullName>
    </recommendedName>
</protein>
<accession>A0ABU0T8Z0</accession>
<feature type="compositionally biased region" description="Low complexity" evidence="1">
    <location>
        <begin position="45"/>
        <end position="71"/>
    </location>
</feature>
<reference evidence="3 4" key="1">
    <citation type="submission" date="2023-07" db="EMBL/GenBank/DDBJ databases">
        <title>Comparative genomics of wheat-associated soil bacteria to identify genetic determinants of phenazine resistance.</title>
        <authorList>
            <person name="Mouncey N."/>
        </authorList>
    </citation>
    <scope>NUCLEOTIDE SEQUENCE [LARGE SCALE GENOMIC DNA]</scope>
    <source>
        <strain evidence="3 4">V2I4</strain>
    </source>
</reference>
<feature type="region of interest" description="Disordered" evidence="1">
    <location>
        <begin position="29"/>
        <end position="75"/>
    </location>
</feature>
<proteinExistence type="predicted"/>
<dbReference type="RefSeq" id="WP_307527578.1">
    <property type="nucleotide sequence ID" value="NZ_JAUSZI010000002.1"/>
</dbReference>
<organism evidence="3 4">
    <name type="scientific">Streptomyces umbrinus</name>
    <dbReference type="NCBI Taxonomy" id="67370"/>
    <lineage>
        <taxon>Bacteria</taxon>
        <taxon>Bacillati</taxon>
        <taxon>Actinomycetota</taxon>
        <taxon>Actinomycetes</taxon>
        <taxon>Kitasatosporales</taxon>
        <taxon>Streptomycetaceae</taxon>
        <taxon>Streptomyces</taxon>
        <taxon>Streptomyces phaeochromogenes group</taxon>
    </lineage>
</organism>
<gene>
    <name evidence="3" type="ORF">QF035_009018</name>
</gene>
<dbReference type="PROSITE" id="PS51257">
    <property type="entry name" value="PROKAR_LIPOPROTEIN"/>
    <property type="match status" value="1"/>
</dbReference>
<keyword evidence="4" id="KW-1185">Reference proteome</keyword>
<evidence type="ECO:0000256" key="2">
    <source>
        <dbReference type="SAM" id="SignalP"/>
    </source>
</evidence>
<feature type="chain" id="PRO_5045173891" description="Lipoprotein" evidence="2">
    <location>
        <begin position="24"/>
        <end position="207"/>
    </location>
</feature>
<feature type="signal peptide" evidence="2">
    <location>
        <begin position="1"/>
        <end position="23"/>
    </location>
</feature>
<comment type="caution">
    <text evidence="3">The sequence shown here is derived from an EMBL/GenBank/DDBJ whole genome shotgun (WGS) entry which is preliminary data.</text>
</comment>
<evidence type="ECO:0000313" key="4">
    <source>
        <dbReference type="Proteomes" id="UP001230328"/>
    </source>
</evidence>
<evidence type="ECO:0008006" key="5">
    <source>
        <dbReference type="Google" id="ProtNLM"/>
    </source>
</evidence>
<name>A0ABU0T8Z0_9ACTN</name>
<evidence type="ECO:0000256" key="1">
    <source>
        <dbReference type="SAM" id="MobiDB-lite"/>
    </source>
</evidence>
<dbReference type="EMBL" id="JAUSZI010000002">
    <property type="protein sequence ID" value="MDQ1031436.1"/>
    <property type="molecule type" value="Genomic_DNA"/>
</dbReference>
<dbReference type="Proteomes" id="UP001230328">
    <property type="component" value="Unassembled WGS sequence"/>
</dbReference>
<keyword evidence="2" id="KW-0732">Signal</keyword>
<sequence>MLHHKNTLLIVAPVAVLALTLSACGDADNSANADVKESTTPKSNTAPEAAASQSEEASGGELAAGESATATVKEESGNVTYEITAEKVELGTEAEAAKLVRDPADAKGMALAVAHLKFTHKSGPALTSDSEANDSTVIYADGQKGALLIGASDDAPGCEDPYDIEGWAPSESHTLCESYLVPAAAKEVEVHWSEEDGEPYIWKFPNG</sequence>
<evidence type="ECO:0000313" key="3">
    <source>
        <dbReference type="EMBL" id="MDQ1031436.1"/>
    </source>
</evidence>